<accession>A0A6L7I286</accession>
<keyword evidence="8" id="KW-1185">Reference proteome</keyword>
<gene>
    <name evidence="7" type="ORF">GNT65_18500</name>
</gene>
<evidence type="ECO:0000313" key="7">
    <source>
        <dbReference type="EMBL" id="MXR70652.1"/>
    </source>
</evidence>
<dbReference type="GO" id="GO:0009279">
    <property type="term" value="C:cell outer membrane"/>
    <property type="evidence" value="ECO:0007669"/>
    <property type="project" value="UniProtKB-SubCell"/>
</dbReference>
<evidence type="ECO:0000256" key="5">
    <source>
        <dbReference type="ARBA" id="ARBA00023237"/>
    </source>
</evidence>
<keyword evidence="4" id="KW-0472">Membrane</keyword>
<keyword evidence="5" id="KW-0998">Cell outer membrane</keyword>
<evidence type="ECO:0000256" key="6">
    <source>
        <dbReference type="SAM" id="SignalP"/>
    </source>
</evidence>
<evidence type="ECO:0000313" key="8">
    <source>
        <dbReference type="Proteomes" id="UP000474778"/>
    </source>
</evidence>
<evidence type="ECO:0000256" key="4">
    <source>
        <dbReference type="ARBA" id="ARBA00023136"/>
    </source>
</evidence>
<dbReference type="AlphaFoldDB" id="A0A6L7I286"/>
<comment type="similarity">
    <text evidence="2">Belongs to the MipA/OmpV family.</text>
</comment>
<dbReference type="Proteomes" id="UP000474778">
    <property type="component" value="Unassembled WGS sequence"/>
</dbReference>
<comment type="subcellular location">
    <subcellularLocation>
        <location evidence="1">Cell outer membrane</location>
    </subcellularLocation>
</comment>
<dbReference type="RefSeq" id="WP_160798665.1">
    <property type="nucleotide sequence ID" value="NZ_JAKEVG010000017.1"/>
</dbReference>
<evidence type="ECO:0000256" key="1">
    <source>
        <dbReference type="ARBA" id="ARBA00004442"/>
    </source>
</evidence>
<feature type="chain" id="PRO_5027074649" evidence="6">
    <location>
        <begin position="25"/>
        <end position="281"/>
    </location>
</feature>
<proteinExistence type="inferred from homology"/>
<evidence type="ECO:0000256" key="2">
    <source>
        <dbReference type="ARBA" id="ARBA00005722"/>
    </source>
</evidence>
<name>A0A6L7I286_9GAMM</name>
<organism evidence="7 8">
    <name type="scientific">Shewanella insulae</name>
    <dbReference type="NCBI Taxonomy" id="2681496"/>
    <lineage>
        <taxon>Bacteria</taxon>
        <taxon>Pseudomonadati</taxon>
        <taxon>Pseudomonadota</taxon>
        <taxon>Gammaproteobacteria</taxon>
        <taxon>Alteromonadales</taxon>
        <taxon>Shewanellaceae</taxon>
        <taxon>Shewanella</taxon>
    </lineage>
</organism>
<dbReference type="InterPro" id="IPR010583">
    <property type="entry name" value="MipA"/>
</dbReference>
<dbReference type="PANTHER" id="PTHR38776">
    <property type="entry name" value="MLTA-INTERACTING PROTEIN-RELATED"/>
    <property type="match status" value="1"/>
</dbReference>
<reference evidence="7 8" key="1">
    <citation type="submission" date="2019-12" db="EMBL/GenBank/DDBJ databases">
        <title>Shewanella insulae sp. nov., isolated from a tidal flat.</title>
        <authorList>
            <person name="Yoon J.-H."/>
        </authorList>
    </citation>
    <scope>NUCLEOTIDE SEQUENCE [LARGE SCALE GENOMIC DNA]</scope>
    <source>
        <strain evidence="7 8">JBTF-M18</strain>
    </source>
</reference>
<evidence type="ECO:0000256" key="3">
    <source>
        <dbReference type="ARBA" id="ARBA00022729"/>
    </source>
</evidence>
<feature type="signal peptide" evidence="6">
    <location>
        <begin position="1"/>
        <end position="24"/>
    </location>
</feature>
<protein>
    <submittedName>
        <fullName evidence="7">MipA/OmpV family protein</fullName>
    </submittedName>
</protein>
<dbReference type="Pfam" id="PF06629">
    <property type="entry name" value="MipA"/>
    <property type="match status" value="1"/>
</dbReference>
<sequence>MKAMKYLLSGLIFLTGLLLCEARAEEQIDDITTGEFHFTLALGYGGIENPRAKSDDITTYALPSWSYYDDRFYVENFTLGYSLYESDSLFIDLQTRLNEDGFFFELDGWNKVFLSDILGFKPNKQPIFGPAIPEVPIERNISYLGGLSTTWLTPYSDFTLGYFHDISGVHQGNEIHLKAKKSMAFSWGALGFEIGAIRKSSQLISYYYHFTQEELGRGRVQQPQSAAINYHTSGVVNVPLWQDINFVAIITYTWLGDEITKNLMVEKDGYLSGFIGVSYAF</sequence>
<dbReference type="EMBL" id="WRPA01000022">
    <property type="protein sequence ID" value="MXR70652.1"/>
    <property type="molecule type" value="Genomic_DNA"/>
</dbReference>
<keyword evidence="3 6" id="KW-0732">Signal</keyword>
<comment type="caution">
    <text evidence="7">The sequence shown here is derived from an EMBL/GenBank/DDBJ whole genome shotgun (WGS) entry which is preliminary data.</text>
</comment>
<dbReference type="PANTHER" id="PTHR38776:SF1">
    <property type="entry name" value="MLTA-INTERACTING PROTEIN-RELATED"/>
    <property type="match status" value="1"/>
</dbReference>